<organism evidence="2 3">
    <name type="scientific">Pisolithus tinctorius Marx 270</name>
    <dbReference type="NCBI Taxonomy" id="870435"/>
    <lineage>
        <taxon>Eukaryota</taxon>
        <taxon>Fungi</taxon>
        <taxon>Dikarya</taxon>
        <taxon>Basidiomycota</taxon>
        <taxon>Agaricomycotina</taxon>
        <taxon>Agaricomycetes</taxon>
        <taxon>Agaricomycetidae</taxon>
        <taxon>Boletales</taxon>
        <taxon>Sclerodermatineae</taxon>
        <taxon>Pisolithaceae</taxon>
        <taxon>Pisolithus</taxon>
    </lineage>
</organism>
<keyword evidence="3" id="KW-1185">Reference proteome</keyword>
<dbReference type="EMBL" id="KN832177">
    <property type="protein sequence ID" value="KIN93345.1"/>
    <property type="molecule type" value="Genomic_DNA"/>
</dbReference>
<dbReference type="OrthoDB" id="3159957at2759"/>
<reference evidence="3" key="2">
    <citation type="submission" date="2015-01" db="EMBL/GenBank/DDBJ databases">
        <title>Evolutionary Origins and Diversification of the Mycorrhizal Mutualists.</title>
        <authorList>
            <consortium name="DOE Joint Genome Institute"/>
            <consortium name="Mycorrhizal Genomics Consortium"/>
            <person name="Kohler A."/>
            <person name="Kuo A."/>
            <person name="Nagy L.G."/>
            <person name="Floudas D."/>
            <person name="Copeland A."/>
            <person name="Barry K.W."/>
            <person name="Cichocki N."/>
            <person name="Veneault-Fourrey C."/>
            <person name="LaButti K."/>
            <person name="Lindquist E.A."/>
            <person name="Lipzen A."/>
            <person name="Lundell T."/>
            <person name="Morin E."/>
            <person name="Murat C."/>
            <person name="Riley R."/>
            <person name="Ohm R."/>
            <person name="Sun H."/>
            <person name="Tunlid A."/>
            <person name="Henrissat B."/>
            <person name="Grigoriev I.V."/>
            <person name="Hibbett D.S."/>
            <person name="Martin F."/>
        </authorList>
    </citation>
    <scope>NUCLEOTIDE SEQUENCE [LARGE SCALE GENOMIC DNA]</scope>
    <source>
        <strain evidence="3">Marx 270</strain>
    </source>
</reference>
<feature type="transmembrane region" description="Helical" evidence="1">
    <location>
        <begin position="6"/>
        <end position="26"/>
    </location>
</feature>
<dbReference type="HOGENOM" id="CLU_2741056_0_0_1"/>
<name>A0A0C3NC08_PISTI</name>
<keyword evidence="1" id="KW-0472">Membrane</keyword>
<proteinExistence type="predicted"/>
<evidence type="ECO:0000256" key="1">
    <source>
        <dbReference type="SAM" id="Phobius"/>
    </source>
</evidence>
<gene>
    <name evidence="2" type="ORF">M404DRAFT_1009013</name>
</gene>
<keyword evidence="1" id="KW-1133">Transmembrane helix</keyword>
<evidence type="ECO:0000313" key="3">
    <source>
        <dbReference type="Proteomes" id="UP000054217"/>
    </source>
</evidence>
<dbReference type="AlphaFoldDB" id="A0A0C3NC08"/>
<evidence type="ECO:0000313" key="2">
    <source>
        <dbReference type="EMBL" id="KIN93345.1"/>
    </source>
</evidence>
<protein>
    <submittedName>
        <fullName evidence="2">Uncharacterized protein</fullName>
    </submittedName>
</protein>
<accession>A0A0C3NC08</accession>
<dbReference type="InParanoid" id="A0A0C3NC08"/>
<dbReference type="Proteomes" id="UP000054217">
    <property type="component" value="Unassembled WGS sequence"/>
</dbReference>
<keyword evidence="1" id="KW-0812">Transmembrane</keyword>
<reference evidence="2 3" key="1">
    <citation type="submission" date="2014-04" db="EMBL/GenBank/DDBJ databases">
        <authorList>
            <consortium name="DOE Joint Genome Institute"/>
            <person name="Kuo A."/>
            <person name="Kohler A."/>
            <person name="Costa M.D."/>
            <person name="Nagy L.G."/>
            <person name="Floudas D."/>
            <person name="Copeland A."/>
            <person name="Barry K.W."/>
            <person name="Cichocki N."/>
            <person name="Veneault-Fourrey C."/>
            <person name="LaButti K."/>
            <person name="Lindquist E.A."/>
            <person name="Lipzen A."/>
            <person name="Lundell T."/>
            <person name="Morin E."/>
            <person name="Murat C."/>
            <person name="Sun H."/>
            <person name="Tunlid A."/>
            <person name="Henrissat B."/>
            <person name="Grigoriev I.V."/>
            <person name="Hibbett D.S."/>
            <person name="Martin F."/>
            <person name="Nordberg H.P."/>
            <person name="Cantor M.N."/>
            <person name="Hua S.X."/>
        </authorList>
    </citation>
    <scope>NUCLEOTIDE SEQUENCE [LARGE SCALE GENOMIC DNA]</scope>
    <source>
        <strain evidence="2 3">Marx 270</strain>
    </source>
</reference>
<sequence length="71" mass="8047">MIYTLHSPVLVAAFATILLLSVYLLFRFILLVQSNGQSGVTEWVTEAKQCLLPRRERERPNGPDVAIKHPK</sequence>